<evidence type="ECO:0000313" key="7">
    <source>
        <dbReference type="EMBL" id="TGB06943.1"/>
    </source>
</evidence>
<dbReference type="InterPro" id="IPR020084">
    <property type="entry name" value="NUDIX_hydrolase_CS"/>
</dbReference>
<evidence type="ECO:0000256" key="1">
    <source>
        <dbReference type="ARBA" id="ARBA00001946"/>
    </source>
</evidence>
<dbReference type="GO" id="GO:0016787">
    <property type="term" value="F:hydrolase activity"/>
    <property type="evidence" value="ECO:0007669"/>
    <property type="project" value="UniProtKB-KW"/>
</dbReference>
<organism evidence="7 8">
    <name type="scientific">Streptomyces palmae</name>
    <dbReference type="NCBI Taxonomy" id="1701085"/>
    <lineage>
        <taxon>Bacteria</taxon>
        <taxon>Bacillati</taxon>
        <taxon>Actinomycetota</taxon>
        <taxon>Actinomycetes</taxon>
        <taxon>Kitasatosporales</taxon>
        <taxon>Streptomycetaceae</taxon>
        <taxon>Streptomyces</taxon>
    </lineage>
</organism>
<keyword evidence="7" id="KW-0808">Transferase</keyword>
<dbReference type="PANTHER" id="PTHR43046:SF14">
    <property type="entry name" value="MUTT_NUDIX FAMILY PROTEIN"/>
    <property type="match status" value="1"/>
</dbReference>
<dbReference type="InterPro" id="IPR015797">
    <property type="entry name" value="NUDIX_hydrolase-like_dom_sf"/>
</dbReference>
<accession>A0A4Z0H7L5</accession>
<dbReference type="Proteomes" id="UP000297948">
    <property type="component" value="Unassembled WGS sequence"/>
</dbReference>
<evidence type="ECO:0000259" key="6">
    <source>
        <dbReference type="PROSITE" id="PS51462"/>
    </source>
</evidence>
<sequence length="198" mass="21956">MGQSMPAQGAGRALLEHAVNLHGEVSLEVFERNERSRRFYERMGFTEHGRRADEETGHQLIALRRPAPLESVAWLCVRDGRILNVRTRGRDAFYLPGGKYEPGETAAQALVRELAEELGVSVAAESLTEAFTVHDLAHGQGGRPLRMRCFTGGPQDAEPVPGREIAEVAWLGRDDLDRCAPAYRQVVRRLEADGVRVS</sequence>
<protein>
    <submittedName>
        <fullName evidence="7">GNAT family N-acetyltransferase</fullName>
    </submittedName>
</protein>
<keyword evidence="8" id="KW-1185">Reference proteome</keyword>
<reference evidence="7 8" key="1">
    <citation type="submission" date="2019-03" db="EMBL/GenBank/DDBJ databases">
        <authorList>
            <person name="Gonzalez-Pimentel J.L."/>
        </authorList>
    </citation>
    <scope>NUCLEOTIDE SEQUENCE [LARGE SCALE GENOMIC DNA]</scope>
    <source>
        <strain evidence="7 8">JCM 31289</strain>
    </source>
</reference>
<evidence type="ECO:0000256" key="3">
    <source>
        <dbReference type="ARBA" id="ARBA00022801"/>
    </source>
</evidence>
<evidence type="ECO:0000256" key="2">
    <source>
        <dbReference type="ARBA" id="ARBA00005582"/>
    </source>
</evidence>
<feature type="domain" description="N-acetyltransferase" evidence="5">
    <location>
        <begin position="1"/>
        <end position="66"/>
    </location>
</feature>
<dbReference type="PROSITE" id="PS51462">
    <property type="entry name" value="NUDIX"/>
    <property type="match status" value="1"/>
</dbReference>
<dbReference type="Pfam" id="PF00293">
    <property type="entry name" value="NUDIX"/>
    <property type="match status" value="1"/>
</dbReference>
<dbReference type="InterPro" id="IPR020476">
    <property type="entry name" value="Nudix_hydrolase"/>
</dbReference>
<dbReference type="SUPFAM" id="SSF55811">
    <property type="entry name" value="Nudix"/>
    <property type="match status" value="1"/>
</dbReference>
<dbReference type="EMBL" id="SRID01000161">
    <property type="protein sequence ID" value="TGB06943.1"/>
    <property type="molecule type" value="Genomic_DNA"/>
</dbReference>
<evidence type="ECO:0000256" key="4">
    <source>
        <dbReference type="RuleBase" id="RU003476"/>
    </source>
</evidence>
<dbReference type="Gene3D" id="3.90.79.10">
    <property type="entry name" value="Nucleoside Triphosphate Pyrophosphohydrolase"/>
    <property type="match status" value="1"/>
</dbReference>
<dbReference type="InterPro" id="IPR000182">
    <property type="entry name" value="GNAT_dom"/>
</dbReference>
<name>A0A4Z0H7L5_9ACTN</name>
<dbReference type="RefSeq" id="WP_135340073.1">
    <property type="nucleotide sequence ID" value="NZ_SRID01000161.1"/>
</dbReference>
<dbReference type="Pfam" id="PF00583">
    <property type="entry name" value="Acetyltransf_1"/>
    <property type="match status" value="1"/>
</dbReference>
<evidence type="ECO:0000313" key="8">
    <source>
        <dbReference type="Proteomes" id="UP000297948"/>
    </source>
</evidence>
<dbReference type="GO" id="GO:0016747">
    <property type="term" value="F:acyltransferase activity, transferring groups other than amino-acyl groups"/>
    <property type="evidence" value="ECO:0007669"/>
    <property type="project" value="InterPro"/>
</dbReference>
<comment type="similarity">
    <text evidence="2 4">Belongs to the Nudix hydrolase family.</text>
</comment>
<proteinExistence type="inferred from homology"/>
<dbReference type="PROSITE" id="PS00893">
    <property type="entry name" value="NUDIX_BOX"/>
    <property type="match status" value="1"/>
</dbReference>
<dbReference type="PANTHER" id="PTHR43046">
    <property type="entry name" value="GDP-MANNOSE MANNOSYL HYDROLASE"/>
    <property type="match status" value="1"/>
</dbReference>
<dbReference type="SUPFAM" id="SSF55729">
    <property type="entry name" value="Acyl-CoA N-acyltransferases (Nat)"/>
    <property type="match status" value="1"/>
</dbReference>
<gene>
    <name evidence="7" type="ORF">E4099_17835</name>
</gene>
<dbReference type="AlphaFoldDB" id="A0A4Z0H7L5"/>
<dbReference type="PRINTS" id="PR00502">
    <property type="entry name" value="NUDIXFAMILY"/>
</dbReference>
<dbReference type="InterPro" id="IPR000086">
    <property type="entry name" value="NUDIX_hydrolase_dom"/>
</dbReference>
<comment type="caution">
    <text evidence="7">The sequence shown here is derived from an EMBL/GenBank/DDBJ whole genome shotgun (WGS) entry which is preliminary data.</text>
</comment>
<dbReference type="InterPro" id="IPR016181">
    <property type="entry name" value="Acyl_CoA_acyltransferase"/>
</dbReference>
<dbReference type="PROSITE" id="PS51186">
    <property type="entry name" value="GNAT"/>
    <property type="match status" value="1"/>
</dbReference>
<keyword evidence="3 4" id="KW-0378">Hydrolase</keyword>
<evidence type="ECO:0000259" key="5">
    <source>
        <dbReference type="PROSITE" id="PS51186"/>
    </source>
</evidence>
<dbReference type="OrthoDB" id="3532303at2"/>
<dbReference type="CDD" id="cd04690">
    <property type="entry name" value="NUDIX_Hydrolase"/>
    <property type="match status" value="1"/>
</dbReference>
<comment type="cofactor">
    <cofactor evidence="1">
        <name>Mg(2+)</name>
        <dbReference type="ChEBI" id="CHEBI:18420"/>
    </cofactor>
</comment>
<dbReference type="Gene3D" id="3.40.630.30">
    <property type="match status" value="1"/>
</dbReference>
<feature type="domain" description="Nudix hydrolase" evidence="6">
    <location>
        <begin position="66"/>
        <end position="192"/>
    </location>
</feature>